<dbReference type="InterPro" id="IPR008979">
    <property type="entry name" value="Galactose-bd-like_sf"/>
</dbReference>
<dbReference type="Pfam" id="PF22704">
    <property type="entry name" value="CBM13-like"/>
    <property type="match status" value="1"/>
</dbReference>
<reference evidence="6 7" key="1">
    <citation type="journal article" date="2024" name="Commun. Biol.">
        <title>Comparative genomic analysis of thermophilic fungi reveals convergent evolutionary adaptations and gene losses.</title>
        <authorList>
            <person name="Steindorff A.S."/>
            <person name="Aguilar-Pontes M.V."/>
            <person name="Robinson A.J."/>
            <person name="Andreopoulos B."/>
            <person name="LaButti K."/>
            <person name="Kuo A."/>
            <person name="Mondo S."/>
            <person name="Riley R."/>
            <person name="Otillar R."/>
            <person name="Haridas S."/>
            <person name="Lipzen A."/>
            <person name="Grimwood J."/>
            <person name="Schmutz J."/>
            <person name="Clum A."/>
            <person name="Reid I.D."/>
            <person name="Moisan M.C."/>
            <person name="Butler G."/>
            <person name="Nguyen T.T.M."/>
            <person name="Dewar K."/>
            <person name="Conant G."/>
            <person name="Drula E."/>
            <person name="Henrissat B."/>
            <person name="Hansel C."/>
            <person name="Singer S."/>
            <person name="Hutchinson M.I."/>
            <person name="de Vries R.P."/>
            <person name="Natvig D.O."/>
            <person name="Powell A.J."/>
            <person name="Tsang A."/>
            <person name="Grigoriev I.V."/>
        </authorList>
    </citation>
    <scope>NUCLEOTIDE SEQUENCE [LARGE SCALE GENOMIC DNA]</scope>
    <source>
        <strain evidence="6 7">ATCC 24622</strain>
    </source>
</reference>
<dbReference type="Proteomes" id="UP001586593">
    <property type="component" value="Unassembled WGS sequence"/>
</dbReference>
<protein>
    <recommendedName>
        <fullName evidence="5">CBM6 domain-containing protein</fullName>
    </recommendedName>
</protein>
<dbReference type="PANTHER" id="PTHR22925:SF3">
    <property type="entry name" value="GLYCOSYL HYDROLASE FAMILY PROTEIN 43"/>
    <property type="match status" value="1"/>
</dbReference>
<evidence type="ECO:0000313" key="6">
    <source>
        <dbReference type="EMBL" id="KAL1875329.1"/>
    </source>
</evidence>
<feature type="domain" description="CBM6" evidence="5">
    <location>
        <begin position="363"/>
        <end position="490"/>
    </location>
</feature>
<comment type="similarity">
    <text evidence="1 4">Belongs to the glycosyl hydrolase 43 family.</text>
</comment>
<evidence type="ECO:0000256" key="4">
    <source>
        <dbReference type="RuleBase" id="RU361187"/>
    </source>
</evidence>
<evidence type="ECO:0000259" key="5">
    <source>
        <dbReference type="PROSITE" id="PS51175"/>
    </source>
</evidence>
<name>A0ABR3XIA9_9PEZI</name>
<evidence type="ECO:0000313" key="7">
    <source>
        <dbReference type="Proteomes" id="UP001586593"/>
    </source>
</evidence>
<gene>
    <name evidence="6" type="ORF">VTK73DRAFT_10113</name>
</gene>
<dbReference type="CDD" id="cd04081">
    <property type="entry name" value="CBM35_galactosidase-like"/>
    <property type="match status" value="1"/>
</dbReference>
<sequence length="492" mass="53387">MDVFLFKRHNIHRHLENQTDQRKMLQGGRWMHILVLLTNWILHVHAALEIVPGGTWTASDGEHLNAHGAGVIRVNGTFYLVGEDKSGGSAFQNVNCYSSTDLVQWRHEGALLSRTGSSGDLGPNRVIERPKVLYNDRTGKYVLWMHVDSSNYGEAKAGVATGDSVCGKYTYLRSFRPLGYQSRDMGLFKDDDGTAYLLTEDRENGLRIGKLTDDYLDVAGPTYLWKDHIEAPALIKIQGRYYMFGSHLTGWDPNDNVYSTSTSLTSGWSSWQTFADAKSNTYSSQTNYILDYGGGNVMYMGDRWVSKNLQASTYVWLPLTVSGTRVTMKNHESWVPNAAPTTGGNDSSSSGVIMSWSLPPSDTSYEGEKATYGGGARDVSCSRCGGGKAAGYVGGDGAGTVSFSGVSGGSASGKGPTTIKIRYNNGDSKPRYAKVTVNGAFSTKLAFEPNSGDPSISTLNVLLHPGSNNTIVFEGVNGGWGPDIDRVLVPVE</sequence>
<dbReference type="CDD" id="cd18821">
    <property type="entry name" value="GH43_Pc3Gal43A-like"/>
    <property type="match status" value="1"/>
</dbReference>
<keyword evidence="7" id="KW-1185">Reference proteome</keyword>
<keyword evidence="2 4" id="KW-0378">Hydrolase</keyword>
<dbReference type="InterPro" id="IPR023296">
    <property type="entry name" value="Glyco_hydro_beta-prop_sf"/>
</dbReference>
<evidence type="ECO:0000256" key="2">
    <source>
        <dbReference type="ARBA" id="ARBA00022801"/>
    </source>
</evidence>
<dbReference type="Gene3D" id="2.60.120.260">
    <property type="entry name" value="Galactose-binding domain-like"/>
    <property type="match status" value="1"/>
</dbReference>
<dbReference type="PROSITE" id="PS51175">
    <property type="entry name" value="CBM6"/>
    <property type="match status" value="1"/>
</dbReference>
<organism evidence="6 7">
    <name type="scientific">Phialemonium thermophilum</name>
    <dbReference type="NCBI Taxonomy" id="223376"/>
    <lineage>
        <taxon>Eukaryota</taxon>
        <taxon>Fungi</taxon>
        <taxon>Dikarya</taxon>
        <taxon>Ascomycota</taxon>
        <taxon>Pezizomycotina</taxon>
        <taxon>Sordariomycetes</taxon>
        <taxon>Sordariomycetidae</taxon>
        <taxon>Cephalothecales</taxon>
        <taxon>Cephalothecaceae</taxon>
        <taxon>Phialemonium</taxon>
    </lineage>
</organism>
<dbReference type="Gene3D" id="2.115.10.20">
    <property type="entry name" value="Glycosyl hydrolase domain, family 43"/>
    <property type="match status" value="1"/>
</dbReference>
<evidence type="ECO:0000256" key="3">
    <source>
        <dbReference type="ARBA" id="ARBA00023295"/>
    </source>
</evidence>
<evidence type="ECO:0000256" key="1">
    <source>
        <dbReference type="ARBA" id="ARBA00009865"/>
    </source>
</evidence>
<accession>A0ABR3XIA9</accession>
<proteinExistence type="inferred from homology"/>
<dbReference type="SUPFAM" id="SSF49785">
    <property type="entry name" value="Galactose-binding domain-like"/>
    <property type="match status" value="1"/>
</dbReference>
<dbReference type="InterPro" id="IPR005084">
    <property type="entry name" value="CBM6"/>
</dbReference>
<dbReference type="InterPro" id="IPR055240">
    <property type="entry name" value="CBM13-like"/>
</dbReference>
<dbReference type="PANTHER" id="PTHR22925">
    <property type="entry name" value="GLYCOSYL HYDROLASE 43 FAMILY MEMBER"/>
    <property type="match status" value="1"/>
</dbReference>
<keyword evidence="3 4" id="KW-0326">Glycosidase</keyword>
<dbReference type="SUPFAM" id="SSF75005">
    <property type="entry name" value="Arabinanase/levansucrase/invertase"/>
    <property type="match status" value="1"/>
</dbReference>
<dbReference type="EMBL" id="JAZHXJ010000092">
    <property type="protein sequence ID" value="KAL1875329.1"/>
    <property type="molecule type" value="Genomic_DNA"/>
</dbReference>
<dbReference type="InterPro" id="IPR006710">
    <property type="entry name" value="Glyco_hydro_43"/>
</dbReference>
<comment type="caution">
    <text evidence="6">The sequence shown here is derived from an EMBL/GenBank/DDBJ whole genome shotgun (WGS) entry which is preliminary data.</text>
</comment>
<dbReference type="Pfam" id="PF04616">
    <property type="entry name" value="Glyco_hydro_43"/>
    <property type="match status" value="1"/>
</dbReference>